<dbReference type="Proteomes" id="UP000574390">
    <property type="component" value="Unassembled WGS sequence"/>
</dbReference>
<dbReference type="InterPro" id="IPR016181">
    <property type="entry name" value="Acyl_CoA_acyltransferase"/>
</dbReference>
<dbReference type="AlphaFoldDB" id="A0A7J6QNJ3"/>
<comment type="caution">
    <text evidence="2">The sequence shown here is derived from an EMBL/GenBank/DDBJ whole genome shotgun (WGS) entry which is preliminary data.</text>
</comment>
<dbReference type="Pfam" id="PF00583">
    <property type="entry name" value="Acetyltransf_1"/>
    <property type="match status" value="1"/>
</dbReference>
<accession>A0A7J6QNJ3</accession>
<evidence type="ECO:0000313" key="2">
    <source>
        <dbReference type="EMBL" id="KAF4710149.1"/>
    </source>
</evidence>
<reference evidence="2 3" key="1">
    <citation type="submission" date="2020-04" db="EMBL/GenBank/DDBJ databases">
        <title>Perkinsus olseni comparative genomics.</title>
        <authorList>
            <person name="Bogema D.R."/>
        </authorList>
    </citation>
    <scope>NUCLEOTIDE SEQUENCE [LARGE SCALE GENOMIC DNA]</scope>
    <source>
        <strain evidence="2">ATCC PRA-205</strain>
    </source>
</reference>
<feature type="domain" description="N-acetyltransferase" evidence="1">
    <location>
        <begin position="7"/>
        <end position="68"/>
    </location>
</feature>
<sequence length="87" mass="10577">SDKEKRGIVIYILRVNVREDWQNRKVGTMMLPRALKNIRWIWPSAVGVYLRVKRTNDHAMKLYEKFNFTYVNEYLDHHTMLYKYPAS</sequence>
<gene>
    <name evidence="2" type="ORF">FOZ62_027379</name>
</gene>
<dbReference type="GO" id="GO:0016747">
    <property type="term" value="F:acyltransferase activity, transferring groups other than amino-acyl groups"/>
    <property type="evidence" value="ECO:0007669"/>
    <property type="project" value="InterPro"/>
</dbReference>
<dbReference type="EMBL" id="JABANM010028166">
    <property type="protein sequence ID" value="KAF4710149.1"/>
    <property type="molecule type" value="Genomic_DNA"/>
</dbReference>
<protein>
    <recommendedName>
        <fullName evidence="1">N-acetyltransferase domain-containing protein</fullName>
    </recommendedName>
</protein>
<dbReference type="InterPro" id="IPR000182">
    <property type="entry name" value="GNAT_dom"/>
</dbReference>
<proteinExistence type="predicted"/>
<evidence type="ECO:0000259" key="1">
    <source>
        <dbReference type="Pfam" id="PF00583"/>
    </source>
</evidence>
<name>A0A7J6QNJ3_PEROL</name>
<dbReference type="SUPFAM" id="SSF55729">
    <property type="entry name" value="Acyl-CoA N-acyltransferases (Nat)"/>
    <property type="match status" value="1"/>
</dbReference>
<evidence type="ECO:0000313" key="3">
    <source>
        <dbReference type="Proteomes" id="UP000574390"/>
    </source>
</evidence>
<feature type="non-terminal residue" evidence="2">
    <location>
        <position position="1"/>
    </location>
</feature>
<dbReference type="Gene3D" id="3.40.630.30">
    <property type="match status" value="1"/>
</dbReference>
<organism evidence="2 3">
    <name type="scientific">Perkinsus olseni</name>
    <name type="common">Perkinsus atlanticus</name>
    <dbReference type="NCBI Taxonomy" id="32597"/>
    <lineage>
        <taxon>Eukaryota</taxon>
        <taxon>Sar</taxon>
        <taxon>Alveolata</taxon>
        <taxon>Perkinsozoa</taxon>
        <taxon>Perkinsea</taxon>
        <taxon>Perkinsida</taxon>
        <taxon>Perkinsidae</taxon>
        <taxon>Perkinsus</taxon>
    </lineage>
</organism>